<sequence>MFSLPLMPMRRKSDSARTVDTTFTFGQRGCHFFQCASRRDYSRLPAKLTTLLTSAQLQKVHHVTLGYEQSFLLTWRDSRGYDHIDFQDLPDELTTFLLATSPQGTLLRSIPNIRLTLGPYSTSFYVTDAASYLWMNLPPLLLTALQDRIRNGTWLDKPRLVCLGADANFLLLTEKHAAVWDLSNYAVLGRMIEYSRTQERGIEEVKNVAMHAYRYQCFVAESWVGVLLYDCVPPHEVAGVEAMRAAVLREAQERSRSDEEARRKKDVRVKEEESRRRREEMQRRPEVRPESRQQSSGSRDWGERRQEFIARSKGKGLKLSLSFKISGRGVSGGFGLL</sequence>
<accession>A0A2V1DLT3</accession>
<evidence type="ECO:0000256" key="1">
    <source>
        <dbReference type="SAM" id="MobiDB-lite"/>
    </source>
</evidence>
<feature type="region of interest" description="Disordered" evidence="1">
    <location>
        <begin position="251"/>
        <end position="305"/>
    </location>
</feature>
<feature type="compositionally biased region" description="Basic and acidic residues" evidence="1">
    <location>
        <begin position="251"/>
        <end position="291"/>
    </location>
</feature>
<dbReference type="AlphaFoldDB" id="A0A2V1DLT3"/>
<name>A0A2V1DLT3_9PLEO</name>
<reference evidence="2 3" key="1">
    <citation type="journal article" date="2018" name="Sci. Rep.">
        <title>Comparative genomics provides insights into the lifestyle and reveals functional heterogeneity of dark septate endophytic fungi.</title>
        <authorList>
            <person name="Knapp D.G."/>
            <person name="Nemeth J.B."/>
            <person name="Barry K."/>
            <person name="Hainaut M."/>
            <person name="Henrissat B."/>
            <person name="Johnson J."/>
            <person name="Kuo A."/>
            <person name="Lim J.H.P."/>
            <person name="Lipzen A."/>
            <person name="Nolan M."/>
            <person name="Ohm R.A."/>
            <person name="Tamas L."/>
            <person name="Grigoriev I.V."/>
            <person name="Spatafora J.W."/>
            <person name="Nagy L.G."/>
            <person name="Kovacs G.M."/>
        </authorList>
    </citation>
    <scope>NUCLEOTIDE SEQUENCE [LARGE SCALE GENOMIC DNA]</scope>
    <source>
        <strain evidence="2 3">DSE2036</strain>
    </source>
</reference>
<proteinExistence type="predicted"/>
<protein>
    <submittedName>
        <fullName evidence="2">Uncharacterized protein</fullName>
    </submittedName>
</protein>
<dbReference type="OrthoDB" id="5149635at2759"/>
<evidence type="ECO:0000313" key="2">
    <source>
        <dbReference type="EMBL" id="PVH98094.1"/>
    </source>
</evidence>
<organism evidence="2 3">
    <name type="scientific">Periconia macrospinosa</name>
    <dbReference type="NCBI Taxonomy" id="97972"/>
    <lineage>
        <taxon>Eukaryota</taxon>
        <taxon>Fungi</taxon>
        <taxon>Dikarya</taxon>
        <taxon>Ascomycota</taxon>
        <taxon>Pezizomycotina</taxon>
        <taxon>Dothideomycetes</taxon>
        <taxon>Pleosporomycetidae</taxon>
        <taxon>Pleosporales</taxon>
        <taxon>Massarineae</taxon>
        <taxon>Periconiaceae</taxon>
        <taxon>Periconia</taxon>
    </lineage>
</organism>
<gene>
    <name evidence="2" type="ORF">DM02DRAFT_616039</name>
</gene>
<keyword evidence="3" id="KW-1185">Reference proteome</keyword>
<evidence type="ECO:0000313" key="3">
    <source>
        <dbReference type="Proteomes" id="UP000244855"/>
    </source>
</evidence>
<dbReference type="EMBL" id="KZ805421">
    <property type="protein sequence ID" value="PVH98094.1"/>
    <property type="molecule type" value="Genomic_DNA"/>
</dbReference>
<dbReference type="STRING" id="97972.A0A2V1DLT3"/>
<dbReference type="Proteomes" id="UP000244855">
    <property type="component" value="Unassembled WGS sequence"/>
</dbReference>